<comment type="similarity">
    <text evidence="1">Belongs to the helicase family. UvrD subfamily.</text>
</comment>
<keyword evidence="6 14" id="KW-0347">Helicase</keyword>
<evidence type="ECO:0000256" key="8">
    <source>
        <dbReference type="ARBA" id="ARBA00022840"/>
    </source>
</evidence>
<dbReference type="GO" id="GO:0000725">
    <property type="term" value="P:recombinational repair"/>
    <property type="evidence" value="ECO:0007669"/>
    <property type="project" value="TreeGrafter"/>
</dbReference>
<keyword evidence="5 14" id="KW-0378">Hydrolase</keyword>
<dbReference type="GO" id="GO:0004527">
    <property type="term" value="F:exonuclease activity"/>
    <property type="evidence" value="ECO:0007669"/>
    <property type="project" value="UniProtKB-KW"/>
</dbReference>
<dbReference type="EC" id="5.6.2.4" evidence="12"/>
<evidence type="ECO:0000256" key="1">
    <source>
        <dbReference type="ARBA" id="ARBA00009922"/>
    </source>
</evidence>
<dbReference type="GO" id="GO:0043138">
    <property type="term" value="F:3'-5' DNA helicase activity"/>
    <property type="evidence" value="ECO:0007669"/>
    <property type="project" value="UniProtKB-EC"/>
</dbReference>
<dbReference type="Pfam" id="PF13361">
    <property type="entry name" value="UvrD_C"/>
    <property type="match status" value="1"/>
</dbReference>
<evidence type="ECO:0000256" key="7">
    <source>
        <dbReference type="ARBA" id="ARBA00022839"/>
    </source>
</evidence>
<dbReference type="PANTHER" id="PTHR11070:SF55">
    <property type="entry name" value="DNA 3'-5' HELICASE"/>
    <property type="match status" value="1"/>
</dbReference>
<dbReference type="CDD" id="cd17932">
    <property type="entry name" value="DEXQc_UvrD"/>
    <property type="match status" value="1"/>
</dbReference>
<dbReference type="Pfam" id="PF00580">
    <property type="entry name" value="UvrD-helicase"/>
    <property type="match status" value="1"/>
</dbReference>
<dbReference type="InterPro" id="IPR000212">
    <property type="entry name" value="DNA_helicase_UvrD/REP"/>
</dbReference>
<evidence type="ECO:0000256" key="4">
    <source>
        <dbReference type="ARBA" id="ARBA00022763"/>
    </source>
</evidence>
<keyword evidence="8 14" id="KW-0067">ATP-binding</keyword>
<gene>
    <name evidence="17" type="ORF">SAMN02745244_00215</name>
</gene>
<evidence type="ECO:0000256" key="3">
    <source>
        <dbReference type="ARBA" id="ARBA00022741"/>
    </source>
</evidence>
<keyword evidence="4" id="KW-0227">DNA damage</keyword>
<evidence type="ECO:0000313" key="17">
    <source>
        <dbReference type="EMBL" id="SHI36497.1"/>
    </source>
</evidence>
<dbReference type="GO" id="GO:0005829">
    <property type="term" value="C:cytosol"/>
    <property type="evidence" value="ECO:0007669"/>
    <property type="project" value="TreeGrafter"/>
</dbReference>
<keyword evidence="3 14" id="KW-0547">Nucleotide-binding</keyword>
<dbReference type="EMBL" id="FQZG01000004">
    <property type="protein sequence ID" value="SHI36497.1"/>
    <property type="molecule type" value="Genomic_DNA"/>
</dbReference>
<evidence type="ECO:0000259" key="15">
    <source>
        <dbReference type="PROSITE" id="PS51198"/>
    </source>
</evidence>
<dbReference type="InterPro" id="IPR038726">
    <property type="entry name" value="PDDEXK_AddAB-type"/>
</dbReference>
<feature type="domain" description="UvrD-like helicase ATP-binding" evidence="15">
    <location>
        <begin position="23"/>
        <end position="355"/>
    </location>
</feature>
<dbReference type="InterPro" id="IPR014016">
    <property type="entry name" value="UvrD-like_ATP-bd"/>
</dbReference>
<dbReference type="SUPFAM" id="SSF52980">
    <property type="entry name" value="Restriction endonuclease-like"/>
    <property type="match status" value="1"/>
</dbReference>
<feature type="domain" description="UvrD-like helicase C-terminal" evidence="16">
    <location>
        <begin position="356"/>
        <end position="657"/>
    </location>
</feature>
<evidence type="ECO:0000256" key="2">
    <source>
        <dbReference type="ARBA" id="ARBA00022722"/>
    </source>
</evidence>
<evidence type="ECO:0000256" key="14">
    <source>
        <dbReference type="PROSITE-ProRule" id="PRU00560"/>
    </source>
</evidence>
<dbReference type="InterPro" id="IPR027417">
    <property type="entry name" value="P-loop_NTPase"/>
</dbReference>
<evidence type="ECO:0000256" key="9">
    <source>
        <dbReference type="ARBA" id="ARBA00023204"/>
    </source>
</evidence>
<dbReference type="InterPro" id="IPR014017">
    <property type="entry name" value="DNA_helicase_UvrD-like_C"/>
</dbReference>
<sequence length="1058" mass="113803">MSIRPIRRALLTTPGQLVDSLQIPFSDEQLDAITAPLEPTVIIAGAGSGKTTVMAARVVWLVGTGQVRPEQVLGLTFTRKAAAELADRISSALDRAGVLAGVPDEGAELVMTYDSFAARLVSEFGLRIGIERDPVMVTGASRFRLATRVVADAPGPFRSISRLRHHSIPERILALDAEMQSHLVDGDAVAEATRRAGQAFEQAPLYRGNVMKDVQAALDAGAERLELLDLVGRYQDLKRRLGVVEFADQLRESVRLVGEVPGVGTELRDRFRVVLLDEYQDTSAAQARLLRGLFTGPPDSDAMGFPVTAVGDPYQAIYGWRGAAAANILEFPYHFRRGDGTPALRQSLSVNRRSGQRILDVGNTLAAGLRAAPGEAGVSLVAPVGAPPGAVAAATFDTFPDEVDWLVEAIIGRQSSGVAWAEQAVLVRRNALLAPLFEALRDRDVPVEIVGLGGLLGLPEIAPIVSTLRIIDDVTANPDVAALLTGPRWAVGLADLEALGNRAVELAQGRRRAEGFEESLVDAVTQADPGETPCLLDAVADPGGAPLTTEARDRLARFHAELAGLRRHASDPVADLVARVVTVLGLEPELIATGRGTAQVARFLAEVSSYTDVDGDGTLTGLLAYLDAEEDHGEGLMQAVPTADDSVKLMTVHRAKGLEWDTVYLPSLVDKVFPAESRSGAWPSKAQTMPATLRGDADAVPQLRNFDKAGLGAYRDELKSDHRLSEDRLAYVAVTRAKRFLVASSHVWTPGNVRPRGESPYFAVVKETALSLGTFLDETTRGLDANPVPSTPQRAHWPTVASPDASARRHEAVALALEASRLQATDPERADEWVWQSGTTNEAEAAQLAAWDESAGHLTDLLARRRDRAVRLPDGLSATALMALRNDPGQFALGLLRPMPRKPSTEARIGTRFHAWLQERFSLPAGLDELVAPDLPPADDLRALVAAFESGQFADLAPIGVEVPFLMSRGGHILRGRIDAVYAWQSHGLDYLVVDWKTSRRSADPLQLAVYRQAWAEARGVDPGRVGAAFYHVLNDQLRMVEAPASLIDAALRIGVES</sequence>
<dbReference type="STRING" id="1123357.SAMN02745244_00215"/>
<comment type="catalytic activity">
    <reaction evidence="11">
        <text>Couples ATP hydrolysis with the unwinding of duplex DNA by translocating in the 3'-5' direction.</text>
        <dbReference type="EC" id="5.6.2.4"/>
    </reaction>
</comment>
<feature type="binding site" evidence="14">
    <location>
        <begin position="44"/>
        <end position="51"/>
    </location>
    <ligand>
        <name>ATP</name>
        <dbReference type="ChEBI" id="CHEBI:30616"/>
    </ligand>
</feature>
<keyword evidence="18" id="KW-1185">Reference proteome</keyword>
<dbReference type="GO" id="GO:0003677">
    <property type="term" value="F:DNA binding"/>
    <property type="evidence" value="ECO:0007669"/>
    <property type="project" value="InterPro"/>
</dbReference>
<comment type="catalytic activity">
    <reaction evidence="13">
        <text>ATP + H2O = ADP + phosphate + H(+)</text>
        <dbReference type="Rhea" id="RHEA:13065"/>
        <dbReference type="ChEBI" id="CHEBI:15377"/>
        <dbReference type="ChEBI" id="CHEBI:15378"/>
        <dbReference type="ChEBI" id="CHEBI:30616"/>
        <dbReference type="ChEBI" id="CHEBI:43474"/>
        <dbReference type="ChEBI" id="CHEBI:456216"/>
        <dbReference type="EC" id="5.6.2.4"/>
    </reaction>
</comment>
<dbReference type="GO" id="GO:0005524">
    <property type="term" value="F:ATP binding"/>
    <property type="evidence" value="ECO:0007669"/>
    <property type="project" value="UniProtKB-UniRule"/>
</dbReference>
<evidence type="ECO:0000259" key="16">
    <source>
        <dbReference type="PROSITE" id="PS51217"/>
    </source>
</evidence>
<dbReference type="Gene3D" id="1.10.10.160">
    <property type="match status" value="1"/>
</dbReference>
<keyword evidence="10" id="KW-0413">Isomerase</keyword>
<dbReference type="Pfam" id="PF12705">
    <property type="entry name" value="PDDEXK_1"/>
    <property type="match status" value="1"/>
</dbReference>
<dbReference type="PROSITE" id="PS51217">
    <property type="entry name" value="UVRD_HELICASE_CTER"/>
    <property type="match status" value="1"/>
</dbReference>
<dbReference type="SUPFAM" id="SSF52540">
    <property type="entry name" value="P-loop containing nucleoside triphosphate hydrolases"/>
    <property type="match status" value="1"/>
</dbReference>
<dbReference type="InterPro" id="IPR013986">
    <property type="entry name" value="DExx_box_DNA_helicase_dom_sf"/>
</dbReference>
<evidence type="ECO:0000313" key="18">
    <source>
        <dbReference type="Proteomes" id="UP000184512"/>
    </source>
</evidence>
<proteinExistence type="inferred from homology"/>
<reference evidence="17 18" key="1">
    <citation type="submission" date="2016-11" db="EMBL/GenBank/DDBJ databases">
        <authorList>
            <person name="Jaros S."/>
            <person name="Januszkiewicz K."/>
            <person name="Wedrychowicz H."/>
        </authorList>
    </citation>
    <scope>NUCLEOTIDE SEQUENCE [LARGE SCALE GENOMIC DNA]</scope>
    <source>
        <strain evidence="17 18">DSM 12906</strain>
    </source>
</reference>
<name>A0A1M6AJ84_9ACTN</name>
<dbReference type="PROSITE" id="PS51198">
    <property type="entry name" value="UVRD_HELICASE_ATP_BIND"/>
    <property type="match status" value="1"/>
</dbReference>
<dbReference type="Proteomes" id="UP000184512">
    <property type="component" value="Unassembled WGS sequence"/>
</dbReference>
<organism evidence="17 18">
    <name type="scientific">Tessaracoccus bendigoensis DSM 12906</name>
    <dbReference type="NCBI Taxonomy" id="1123357"/>
    <lineage>
        <taxon>Bacteria</taxon>
        <taxon>Bacillati</taxon>
        <taxon>Actinomycetota</taxon>
        <taxon>Actinomycetes</taxon>
        <taxon>Propionibacteriales</taxon>
        <taxon>Propionibacteriaceae</taxon>
        <taxon>Tessaracoccus</taxon>
    </lineage>
</organism>
<keyword evidence="9" id="KW-0234">DNA repair</keyword>
<dbReference type="Gene3D" id="1.10.486.10">
    <property type="entry name" value="PCRA, domain 4"/>
    <property type="match status" value="1"/>
</dbReference>
<dbReference type="PANTHER" id="PTHR11070">
    <property type="entry name" value="UVRD / RECB / PCRA DNA HELICASE FAMILY MEMBER"/>
    <property type="match status" value="1"/>
</dbReference>
<dbReference type="GO" id="GO:0033202">
    <property type="term" value="C:DNA helicase complex"/>
    <property type="evidence" value="ECO:0007669"/>
    <property type="project" value="TreeGrafter"/>
</dbReference>
<dbReference type="AlphaFoldDB" id="A0A1M6AJ84"/>
<dbReference type="Gene3D" id="3.40.50.300">
    <property type="entry name" value="P-loop containing nucleotide triphosphate hydrolases"/>
    <property type="match status" value="3"/>
</dbReference>
<evidence type="ECO:0000256" key="10">
    <source>
        <dbReference type="ARBA" id="ARBA00023235"/>
    </source>
</evidence>
<evidence type="ECO:0000256" key="5">
    <source>
        <dbReference type="ARBA" id="ARBA00022801"/>
    </source>
</evidence>
<evidence type="ECO:0000256" key="13">
    <source>
        <dbReference type="ARBA" id="ARBA00048988"/>
    </source>
</evidence>
<protein>
    <recommendedName>
        <fullName evidence="12">DNA 3'-5' helicase</fullName>
        <ecNumber evidence="12">5.6.2.4</ecNumber>
    </recommendedName>
</protein>
<accession>A0A1M6AJ84</accession>
<evidence type="ECO:0000256" key="11">
    <source>
        <dbReference type="ARBA" id="ARBA00034617"/>
    </source>
</evidence>
<keyword evidence="7" id="KW-0269">Exonuclease</keyword>
<keyword evidence="2" id="KW-0540">Nuclease</keyword>
<evidence type="ECO:0000256" key="12">
    <source>
        <dbReference type="ARBA" id="ARBA00034808"/>
    </source>
</evidence>
<dbReference type="RefSeq" id="WP_073185600.1">
    <property type="nucleotide sequence ID" value="NZ_FQZG01000004.1"/>
</dbReference>
<evidence type="ECO:0000256" key="6">
    <source>
        <dbReference type="ARBA" id="ARBA00022806"/>
    </source>
</evidence>
<dbReference type="InterPro" id="IPR011335">
    <property type="entry name" value="Restrct_endonuc-II-like"/>
</dbReference>